<dbReference type="AlphaFoldDB" id="A0A3M2ME01"/>
<dbReference type="EMBL" id="RFFG01000004">
    <property type="protein sequence ID" value="RMI47220.1"/>
    <property type="molecule type" value="Genomic_DNA"/>
</dbReference>
<proteinExistence type="predicted"/>
<dbReference type="Proteomes" id="UP000282674">
    <property type="component" value="Unassembled WGS sequence"/>
</dbReference>
<gene>
    <name evidence="1" type="ORF">EBO15_03270</name>
</gene>
<protein>
    <recommendedName>
        <fullName evidence="3">DUF4760 domain-containing protein</fullName>
    </recommendedName>
</protein>
<dbReference type="OrthoDB" id="3536690at2"/>
<reference evidence="1 2" key="1">
    <citation type="submission" date="2018-10" db="EMBL/GenBank/DDBJ databases">
        <title>Isolation from soil.</title>
        <authorList>
            <person name="Hu J."/>
        </authorList>
    </citation>
    <scope>NUCLEOTIDE SEQUENCE [LARGE SCALE GENOMIC DNA]</scope>
    <source>
        <strain evidence="1 2">NEAU-Ht49</strain>
    </source>
</reference>
<comment type="caution">
    <text evidence="1">The sequence shown here is derived from an EMBL/GenBank/DDBJ whole genome shotgun (WGS) entry which is preliminary data.</text>
</comment>
<evidence type="ECO:0000313" key="1">
    <source>
        <dbReference type="EMBL" id="RMI47220.1"/>
    </source>
</evidence>
<evidence type="ECO:0008006" key="3">
    <source>
        <dbReference type="Google" id="ProtNLM"/>
    </source>
</evidence>
<accession>A0A3M2ME01</accession>
<sequence length="154" mass="17803">MSLAISFIALAFSLAVFLHGRWRDNRDLFLKLHERLVDAEMQKGRRLLYEVAAQRRDIADLSEGDHLVIHHALAAFNVLGIYYQRRYVSRRDVLDLWALPLVRTLAAAQPFLEERDAHQGVPVLSQFRSLCGDASDYLHQQGISYRPPHERPEE</sequence>
<name>A0A3M2ME01_9ACTN</name>
<keyword evidence="2" id="KW-1185">Reference proteome</keyword>
<evidence type="ECO:0000313" key="2">
    <source>
        <dbReference type="Proteomes" id="UP000282674"/>
    </source>
</evidence>
<dbReference type="RefSeq" id="WP_122192786.1">
    <property type="nucleotide sequence ID" value="NZ_JBHSKC010000008.1"/>
</dbReference>
<organism evidence="1 2">
    <name type="scientific">Actinomadura harenae</name>
    <dbReference type="NCBI Taxonomy" id="2483351"/>
    <lineage>
        <taxon>Bacteria</taxon>
        <taxon>Bacillati</taxon>
        <taxon>Actinomycetota</taxon>
        <taxon>Actinomycetes</taxon>
        <taxon>Streptosporangiales</taxon>
        <taxon>Thermomonosporaceae</taxon>
        <taxon>Actinomadura</taxon>
    </lineage>
</organism>